<dbReference type="Proteomes" id="UP000435041">
    <property type="component" value="Unassembled WGS sequence"/>
</dbReference>
<dbReference type="AlphaFoldDB" id="A0A6H9GY52"/>
<evidence type="ECO:0000313" key="2">
    <source>
        <dbReference type="Proteomes" id="UP000435041"/>
    </source>
</evidence>
<accession>A0A6H9GY52</accession>
<reference evidence="1 2" key="1">
    <citation type="submission" date="2019-02" db="EMBL/GenBank/DDBJ databases">
        <title>Draft genome sequence of Arthrospira platensis NIES-3804.</title>
        <authorList>
            <person name="Yamaguchi H."/>
            <person name="Suzuki S."/>
            <person name="Kawachi M."/>
        </authorList>
    </citation>
    <scope>NUCLEOTIDE SEQUENCE [LARGE SCALE GENOMIC DNA]</scope>
    <source>
        <strain evidence="1 2">NIES-3804</strain>
    </source>
</reference>
<name>A0A6H9GY52_MICAE</name>
<proteinExistence type="predicted"/>
<organism evidence="1 2">
    <name type="scientific">Microcystis aeruginosa NIES-3804</name>
    <dbReference type="NCBI Taxonomy" id="2517783"/>
    <lineage>
        <taxon>Bacteria</taxon>
        <taxon>Bacillati</taxon>
        <taxon>Cyanobacteriota</taxon>
        <taxon>Cyanophyceae</taxon>
        <taxon>Oscillatoriophycideae</taxon>
        <taxon>Chroococcales</taxon>
        <taxon>Microcystaceae</taxon>
        <taxon>Microcystis</taxon>
    </lineage>
</organism>
<gene>
    <name evidence="1" type="ORF">NIES3804_41010</name>
</gene>
<dbReference type="EMBL" id="BJCI01000114">
    <property type="protein sequence ID" value="GCL52510.1"/>
    <property type="molecule type" value="Genomic_DNA"/>
</dbReference>
<sequence length="174" mass="17537">MIPDAVVSIVATAPCVGFSGSRSPSTASLAAVSAIAAEVPASCLISVGCAEGVDRLVRSLFACARVFSASSFGVGRGSFAARSVACVRSVSPDGVWLSFPASPCPPGLLPSRSSSRCFGGFGAGSWSSLALAVGSDLRCAVFLPPDIPSPGWGLVSLGGGWWLWSPVASQLLLF</sequence>
<comment type="caution">
    <text evidence="1">The sequence shown here is derived from an EMBL/GenBank/DDBJ whole genome shotgun (WGS) entry which is preliminary data.</text>
</comment>
<protein>
    <submittedName>
        <fullName evidence="1">Uncharacterized protein</fullName>
    </submittedName>
</protein>
<evidence type="ECO:0000313" key="1">
    <source>
        <dbReference type="EMBL" id="GCL52510.1"/>
    </source>
</evidence>